<dbReference type="AlphaFoldDB" id="A0A1R4FGS4"/>
<accession>A0A1R4FGS4</accession>
<evidence type="ECO:0000313" key="2">
    <source>
        <dbReference type="Proteomes" id="UP000195766"/>
    </source>
</evidence>
<dbReference type="EMBL" id="FUIE01000023">
    <property type="protein sequence ID" value="SJM54952.1"/>
    <property type="molecule type" value="Genomic_DNA"/>
</dbReference>
<organism evidence="1 2">
    <name type="scientific">Brevundimonas diminuta 3F5N</name>
    <dbReference type="NCBI Taxonomy" id="1255603"/>
    <lineage>
        <taxon>Bacteria</taxon>
        <taxon>Pseudomonadati</taxon>
        <taxon>Pseudomonadota</taxon>
        <taxon>Alphaproteobacteria</taxon>
        <taxon>Caulobacterales</taxon>
        <taxon>Caulobacteraceae</taxon>
        <taxon>Brevundimonas</taxon>
    </lineage>
</organism>
<gene>
    <name evidence="1" type="ORF">FM111_04600</name>
</gene>
<reference evidence="1 2" key="1">
    <citation type="submission" date="2017-02" db="EMBL/GenBank/DDBJ databases">
        <authorList>
            <person name="Peterson S.W."/>
        </authorList>
    </citation>
    <scope>NUCLEOTIDE SEQUENCE [LARGE SCALE GENOMIC DNA]</scope>
    <source>
        <strain evidence="1 2">3F5N</strain>
    </source>
</reference>
<name>A0A1R4FGS4_BREDI</name>
<sequence length="68" mass="7402">MGSHDANSFQRQGGGEPLIPLVIKRVLAGLSPDCVDSLNWSGHLRFRQVTVHIKTSLCLDCSDRLAAL</sequence>
<dbReference type="Proteomes" id="UP000195766">
    <property type="component" value="Unassembled WGS sequence"/>
</dbReference>
<evidence type="ECO:0000313" key="1">
    <source>
        <dbReference type="EMBL" id="SJM54952.1"/>
    </source>
</evidence>
<protein>
    <submittedName>
        <fullName evidence="1">Uncharacterized protein</fullName>
    </submittedName>
</protein>
<proteinExistence type="predicted"/>